<dbReference type="EMBL" id="JAPXGP010000010">
    <property type="protein sequence ID" value="MCZ6162497.1"/>
    <property type="molecule type" value="Genomic_DNA"/>
</dbReference>
<sequence>MTYPEVNSLEESLAILKKYKNEINKDNYDSIVSVISGHAIESIYANERDIVLLVDMAKNNLSTDEAIKRAKARGDF</sequence>
<dbReference type="RefSeq" id="WP_269480719.1">
    <property type="nucleotide sequence ID" value="NZ_JAPXGI010000008.1"/>
</dbReference>
<dbReference type="AlphaFoldDB" id="A0A9Q4KQV6"/>
<evidence type="ECO:0000313" key="1">
    <source>
        <dbReference type="EMBL" id="MCZ6162497.1"/>
    </source>
</evidence>
<dbReference type="Proteomes" id="UP001075461">
    <property type="component" value="Unassembled WGS sequence"/>
</dbReference>
<evidence type="ECO:0000313" key="2">
    <source>
        <dbReference type="Proteomes" id="UP001075461"/>
    </source>
</evidence>
<protein>
    <submittedName>
        <fullName evidence="1">Uncharacterized protein</fullName>
    </submittedName>
</protein>
<reference evidence="1" key="1">
    <citation type="submission" date="2022-12" db="EMBL/GenBank/DDBJ databases">
        <title>Species Delineation and Comparative Genomics within the Campylobacter ureolyticus Complex.</title>
        <authorList>
            <person name="Maki J."/>
            <person name="Howard M."/>
            <person name="Connelly S."/>
            <person name="Hardy D.J."/>
            <person name="Cameron A."/>
        </authorList>
    </citation>
    <scope>NUCLEOTIDE SEQUENCE</scope>
    <source>
        <strain evidence="1">URMC_786</strain>
    </source>
</reference>
<proteinExistence type="predicted"/>
<organism evidence="1 2">
    <name type="scientific">Campylobacter ureolyticus</name>
    <dbReference type="NCBI Taxonomy" id="827"/>
    <lineage>
        <taxon>Bacteria</taxon>
        <taxon>Pseudomonadati</taxon>
        <taxon>Campylobacterota</taxon>
        <taxon>Epsilonproteobacteria</taxon>
        <taxon>Campylobacterales</taxon>
        <taxon>Campylobacteraceae</taxon>
        <taxon>Campylobacter</taxon>
    </lineage>
</organism>
<name>A0A9Q4KQV6_9BACT</name>
<comment type="caution">
    <text evidence="1">The sequence shown here is derived from an EMBL/GenBank/DDBJ whole genome shotgun (WGS) entry which is preliminary data.</text>
</comment>
<accession>A0A9Q4KQV6</accession>
<gene>
    <name evidence="1" type="ORF">O6B92_09175</name>
</gene>